<evidence type="ECO:0000313" key="17">
    <source>
        <dbReference type="EMBL" id="SDW32892.1"/>
    </source>
</evidence>
<evidence type="ECO:0000256" key="1">
    <source>
        <dbReference type="ARBA" id="ARBA00001206"/>
    </source>
</evidence>
<comment type="subunit">
    <text evidence="5 16">Homodimer.</text>
</comment>
<keyword evidence="8 16" id="KW-0808">Transferase</keyword>
<keyword evidence="11 16" id="KW-0067">ATP-binding</keyword>
<evidence type="ECO:0000256" key="5">
    <source>
        <dbReference type="ARBA" id="ARBA00011738"/>
    </source>
</evidence>
<comment type="pathway">
    <text evidence="4 16">Cofactor biosynthesis; coenzyme A biosynthesis; CoA from (R)-pantothenate: step 1/5.</text>
</comment>
<dbReference type="GO" id="GO:0005524">
    <property type="term" value="F:ATP binding"/>
    <property type="evidence" value="ECO:0007669"/>
    <property type="project" value="UniProtKB-UniRule"/>
</dbReference>
<dbReference type="GO" id="GO:0046872">
    <property type="term" value="F:metal ion binding"/>
    <property type="evidence" value="ECO:0007669"/>
    <property type="project" value="UniProtKB-KW"/>
</dbReference>
<evidence type="ECO:0000256" key="13">
    <source>
        <dbReference type="ARBA" id="ARBA00022993"/>
    </source>
</evidence>
<comment type="catalytic activity">
    <reaction evidence="1 16">
        <text>(R)-pantothenate + ATP = (R)-4'-phosphopantothenate + ADP + H(+)</text>
        <dbReference type="Rhea" id="RHEA:16373"/>
        <dbReference type="ChEBI" id="CHEBI:10986"/>
        <dbReference type="ChEBI" id="CHEBI:15378"/>
        <dbReference type="ChEBI" id="CHEBI:29032"/>
        <dbReference type="ChEBI" id="CHEBI:30616"/>
        <dbReference type="ChEBI" id="CHEBI:456216"/>
        <dbReference type="EC" id="2.7.1.33"/>
    </reaction>
</comment>
<gene>
    <name evidence="16" type="primary">coaX</name>
    <name evidence="17" type="ORF">SAMN05444336_101710</name>
</gene>
<dbReference type="GO" id="GO:0005737">
    <property type="term" value="C:cytoplasm"/>
    <property type="evidence" value="ECO:0007669"/>
    <property type="project" value="UniProtKB-SubCell"/>
</dbReference>
<comment type="function">
    <text evidence="16">Catalyzes the phosphorylation of pantothenate (Pan), the first step in CoA biosynthesis.</text>
</comment>
<keyword evidence="16" id="KW-0479">Metal-binding</keyword>
<evidence type="ECO:0000256" key="14">
    <source>
        <dbReference type="ARBA" id="ARBA00038036"/>
    </source>
</evidence>
<keyword evidence="13 16" id="KW-0173">Coenzyme A biosynthesis</keyword>
<dbReference type="SUPFAM" id="SSF53067">
    <property type="entry name" value="Actin-like ATPase domain"/>
    <property type="match status" value="2"/>
</dbReference>
<dbReference type="PANTHER" id="PTHR34265:SF1">
    <property type="entry name" value="TYPE III PANTOTHENATE KINASE"/>
    <property type="match status" value="1"/>
</dbReference>
<comment type="cofactor">
    <cofactor evidence="2">
        <name>K(+)</name>
        <dbReference type="ChEBI" id="CHEBI:29103"/>
    </cofactor>
</comment>
<feature type="binding site" evidence="16">
    <location>
        <begin position="108"/>
        <end position="111"/>
    </location>
    <ligand>
        <name>substrate</name>
    </ligand>
</feature>
<evidence type="ECO:0000256" key="8">
    <source>
        <dbReference type="ARBA" id="ARBA00022679"/>
    </source>
</evidence>
<dbReference type="EMBL" id="FNMZ01000001">
    <property type="protein sequence ID" value="SDW32892.1"/>
    <property type="molecule type" value="Genomic_DNA"/>
</dbReference>
<organism evidence="17 18">
    <name type="scientific">Albimonas donghaensis</name>
    <dbReference type="NCBI Taxonomy" id="356660"/>
    <lineage>
        <taxon>Bacteria</taxon>
        <taxon>Pseudomonadati</taxon>
        <taxon>Pseudomonadota</taxon>
        <taxon>Alphaproteobacteria</taxon>
        <taxon>Rhodobacterales</taxon>
        <taxon>Paracoccaceae</taxon>
        <taxon>Albimonas</taxon>
    </lineage>
</organism>
<feature type="binding site" evidence="16">
    <location>
        <begin position="6"/>
        <end position="13"/>
    </location>
    <ligand>
        <name>ATP</name>
        <dbReference type="ChEBI" id="CHEBI:30616"/>
    </ligand>
</feature>
<dbReference type="Gene3D" id="3.30.420.40">
    <property type="match status" value="2"/>
</dbReference>
<dbReference type="NCBIfam" id="NF009848">
    <property type="entry name" value="PRK13318.1-6"/>
    <property type="match status" value="1"/>
</dbReference>
<evidence type="ECO:0000256" key="2">
    <source>
        <dbReference type="ARBA" id="ARBA00001958"/>
    </source>
</evidence>
<evidence type="ECO:0000256" key="4">
    <source>
        <dbReference type="ARBA" id="ARBA00005225"/>
    </source>
</evidence>
<comment type="subcellular location">
    <subcellularLocation>
        <location evidence="3 16">Cytoplasm</location>
    </subcellularLocation>
</comment>
<feature type="binding site" evidence="16">
    <location>
        <position position="185"/>
    </location>
    <ligand>
        <name>substrate</name>
    </ligand>
</feature>
<dbReference type="AlphaFoldDB" id="A0A1H2SMP4"/>
<keyword evidence="10 16" id="KW-0418">Kinase</keyword>
<dbReference type="HAMAP" id="MF_01274">
    <property type="entry name" value="Pantothen_kinase_3"/>
    <property type="match status" value="1"/>
</dbReference>
<proteinExistence type="inferred from homology"/>
<dbReference type="GO" id="GO:0015937">
    <property type="term" value="P:coenzyme A biosynthetic process"/>
    <property type="evidence" value="ECO:0007669"/>
    <property type="project" value="UniProtKB-UniRule"/>
</dbReference>
<keyword evidence="9 16" id="KW-0547">Nucleotide-binding</keyword>
<name>A0A1H2SMP4_9RHOB</name>
<keyword evidence="12 16" id="KW-0630">Potassium</keyword>
<dbReference type="UniPathway" id="UPA00241">
    <property type="reaction ID" value="UER00352"/>
</dbReference>
<feature type="binding site" evidence="16">
    <location>
        <position position="130"/>
    </location>
    <ligand>
        <name>K(+)</name>
        <dbReference type="ChEBI" id="CHEBI:29103"/>
    </ligand>
</feature>
<dbReference type="InterPro" id="IPR004619">
    <property type="entry name" value="Type_III_PanK"/>
</dbReference>
<reference evidence="17 18" key="1">
    <citation type="submission" date="2016-10" db="EMBL/GenBank/DDBJ databases">
        <authorList>
            <person name="de Groot N.N."/>
        </authorList>
    </citation>
    <scope>NUCLEOTIDE SEQUENCE [LARGE SCALE GENOMIC DNA]</scope>
    <source>
        <strain evidence="17 18">DSM 17890</strain>
    </source>
</reference>
<evidence type="ECO:0000256" key="12">
    <source>
        <dbReference type="ARBA" id="ARBA00022958"/>
    </source>
</evidence>
<dbReference type="CDD" id="cd24015">
    <property type="entry name" value="ASKHA_NBD_PanK-III"/>
    <property type="match status" value="1"/>
</dbReference>
<protein>
    <recommendedName>
        <fullName evidence="15 16">Type III pantothenate kinase</fullName>
        <ecNumber evidence="6 16">2.7.1.33</ecNumber>
    </recommendedName>
    <alternativeName>
        <fullName evidence="16">PanK-III</fullName>
    </alternativeName>
    <alternativeName>
        <fullName evidence="16">Pantothenic acid kinase</fullName>
    </alternativeName>
</protein>
<evidence type="ECO:0000256" key="11">
    <source>
        <dbReference type="ARBA" id="ARBA00022840"/>
    </source>
</evidence>
<dbReference type="Proteomes" id="UP000199118">
    <property type="component" value="Unassembled WGS sequence"/>
</dbReference>
<evidence type="ECO:0000256" key="15">
    <source>
        <dbReference type="ARBA" id="ARBA00040883"/>
    </source>
</evidence>
<keyword evidence="7 16" id="KW-0963">Cytoplasm</keyword>
<evidence type="ECO:0000256" key="3">
    <source>
        <dbReference type="ARBA" id="ARBA00004496"/>
    </source>
</evidence>
<feature type="active site" description="Proton acceptor" evidence="16">
    <location>
        <position position="110"/>
    </location>
</feature>
<dbReference type="NCBIfam" id="NF009844">
    <property type="entry name" value="PRK13318.1-2"/>
    <property type="match status" value="1"/>
</dbReference>
<dbReference type="RefSeq" id="WP_092679722.1">
    <property type="nucleotide sequence ID" value="NZ_FNMZ01000001.1"/>
</dbReference>
<dbReference type="PANTHER" id="PTHR34265">
    <property type="entry name" value="TYPE III PANTOTHENATE KINASE"/>
    <property type="match status" value="1"/>
</dbReference>
<dbReference type="EC" id="2.7.1.33" evidence="6 16"/>
<dbReference type="InterPro" id="IPR043129">
    <property type="entry name" value="ATPase_NBD"/>
</dbReference>
<comment type="cofactor">
    <cofactor evidence="16">
        <name>NH4(+)</name>
        <dbReference type="ChEBI" id="CHEBI:28938"/>
    </cofactor>
    <cofactor evidence="16">
        <name>K(+)</name>
        <dbReference type="ChEBI" id="CHEBI:29103"/>
    </cofactor>
    <text evidence="16">A monovalent cation. Ammonium or potassium.</text>
</comment>
<dbReference type="STRING" id="356660.SAMN05444336_101710"/>
<keyword evidence="18" id="KW-1185">Reference proteome</keyword>
<dbReference type="OrthoDB" id="9804707at2"/>
<comment type="similarity">
    <text evidence="14 16">Belongs to the type III pantothenate kinase family.</text>
</comment>
<sequence>MLLAIDVGNTNSVFAIHDGTAFLADWRCATDVKRTADEYFVWLRQLMNHHGISSSQIDGVVISSTAAGTLFNLRVLSDKYFGQRPFIVNKPGTEIGIEIRVEPNTRVGSDRLVNSVSAFRTYGGDVIVVDFGTATTLDVVGLDGAYEGGIIAPGVNLALKALENAATALPEIDVTKPEKVIGLNTVACMQSGIYWGYTSLVEGLCRRIMDERGRKMQVIATGGLSPLFARGTDVIDVVDGDLTLRGLAAIYELNRQQQG</sequence>
<dbReference type="GO" id="GO:0004594">
    <property type="term" value="F:pantothenate kinase activity"/>
    <property type="evidence" value="ECO:0007669"/>
    <property type="project" value="UniProtKB-UniRule"/>
</dbReference>
<dbReference type="NCBIfam" id="TIGR00671">
    <property type="entry name" value="baf"/>
    <property type="match status" value="1"/>
</dbReference>
<dbReference type="NCBIfam" id="NF009855">
    <property type="entry name" value="PRK13321.1"/>
    <property type="match status" value="1"/>
</dbReference>
<evidence type="ECO:0000256" key="6">
    <source>
        <dbReference type="ARBA" id="ARBA00012102"/>
    </source>
</evidence>
<feature type="binding site" evidence="16">
    <location>
        <position position="133"/>
    </location>
    <ligand>
        <name>ATP</name>
        <dbReference type="ChEBI" id="CHEBI:30616"/>
    </ligand>
</feature>
<accession>A0A1H2SMP4</accession>
<evidence type="ECO:0000256" key="9">
    <source>
        <dbReference type="ARBA" id="ARBA00022741"/>
    </source>
</evidence>
<evidence type="ECO:0000256" key="10">
    <source>
        <dbReference type="ARBA" id="ARBA00022777"/>
    </source>
</evidence>
<evidence type="ECO:0000256" key="7">
    <source>
        <dbReference type="ARBA" id="ARBA00022490"/>
    </source>
</evidence>
<comment type="caution">
    <text evidence="16">Lacks conserved residue(s) required for the propagation of feature annotation.</text>
</comment>
<dbReference type="Pfam" id="PF03309">
    <property type="entry name" value="Pan_kinase"/>
    <property type="match status" value="1"/>
</dbReference>
<evidence type="ECO:0000313" key="18">
    <source>
        <dbReference type="Proteomes" id="UP000199118"/>
    </source>
</evidence>
<evidence type="ECO:0000256" key="16">
    <source>
        <dbReference type="HAMAP-Rule" id="MF_01274"/>
    </source>
</evidence>